<gene>
    <name evidence="2" type="ORF">Nepgr_015704</name>
</gene>
<sequence length="84" mass="9347">MQKSQSQPTSRSRSEKFNPNQEEVASGFSIVPPRPFQAVEESINSEGQTEIIAMERSQVGLMRLSQTYGAVWDTSNTIERTAAI</sequence>
<dbReference type="Proteomes" id="UP001279734">
    <property type="component" value="Unassembled WGS sequence"/>
</dbReference>
<keyword evidence="3" id="KW-1185">Reference proteome</keyword>
<dbReference type="EMBL" id="BSYO01000013">
    <property type="protein sequence ID" value="GMH13863.1"/>
    <property type="molecule type" value="Genomic_DNA"/>
</dbReference>
<organism evidence="2 3">
    <name type="scientific">Nepenthes gracilis</name>
    <name type="common">Slender pitcher plant</name>
    <dbReference type="NCBI Taxonomy" id="150966"/>
    <lineage>
        <taxon>Eukaryota</taxon>
        <taxon>Viridiplantae</taxon>
        <taxon>Streptophyta</taxon>
        <taxon>Embryophyta</taxon>
        <taxon>Tracheophyta</taxon>
        <taxon>Spermatophyta</taxon>
        <taxon>Magnoliopsida</taxon>
        <taxon>eudicotyledons</taxon>
        <taxon>Gunneridae</taxon>
        <taxon>Pentapetalae</taxon>
        <taxon>Caryophyllales</taxon>
        <taxon>Nepenthaceae</taxon>
        <taxon>Nepenthes</taxon>
    </lineage>
</organism>
<protein>
    <submittedName>
        <fullName evidence="2">Uncharacterized protein</fullName>
    </submittedName>
</protein>
<dbReference type="AlphaFoldDB" id="A0AAD3SLI8"/>
<evidence type="ECO:0000313" key="2">
    <source>
        <dbReference type="EMBL" id="GMH13863.1"/>
    </source>
</evidence>
<feature type="compositionally biased region" description="Polar residues" evidence="1">
    <location>
        <begin position="1"/>
        <end position="23"/>
    </location>
</feature>
<proteinExistence type="predicted"/>
<feature type="region of interest" description="Disordered" evidence="1">
    <location>
        <begin position="1"/>
        <end position="33"/>
    </location>
</feature>
<evidence type="ECO:0000313" key="3">
    <source>
        <dbReference type="Proteomes" id="UP001279734"/>
    </source>
</evidence>
<reference evidence="2" key="1">
    <citation type="submission" date="2023-05" db="EMBL/GenBank/DDBJ databases">
        <title>Nepenthes gracilis genome sequencing.</title>
        <authorList>
            <person name="Fukushima K."/>
        </authorList>
    </citation>
    <scope>NUCLEOTIDE SEQUENCE</scope>
    <source>
        <strain evidence="2">SING2019-196</strain>
    </source>
</reference>
<comment type="caution">
    <text evidence="2">The sequence shown here is derived from an EMBL/GenBank/DDBJ whole genome shotgun (WGS) entry which is preliminary data.</text>
</comment>
<name>A0AAD3SLI8_NEPGR</name>
<evidence type="ECO:0000256" key="1">
    <source>
        <dbReference type="SAM" id="MobiDB-lite"/>
    </source>
</evidence>
<accession>A0AAD3SLI8</accession>